<reference evidence="3" key="1">
    <citation type="submission" date="2002-12" db="EMBL/GenBank/DDBJ databases">
        <title>Complete genome sequence of Vibrio vulnificus CMCP6.</title>
        <authorList>
            <person name="Rhee J.H."/>
            <person name="Kim S.Y."/>
            <person name="Chung S.S."/>
            <person name="Kim J.J."/>
            <person name="Moon Y.H."/>
            <person name="Jeong H."/>
            <person name="Choy H.E."/>
        </authorList>
    </citation>
    <scope>NUCLEOTIDE SEQUENCE [LARGE SCALE GENOMIC DNA]</scope>
    <source>
        <strain evidence="3">CMCP6</strain>
    </source>
</reference>
<dbReference type="Pfam" id="PF13524">
    <property type="entry name" value="Glyco_trans_1_2"/>
    <property type="match status" value="1"/>
</dbReference>
<evidence type="ECO:0000313" key="3">
    <source>
        <dbReference type="Proteomes" id="UP000002275"/>
    </source>
</evidence>
<reference evidence="2 3" key="3">
    <citation type="journal article" date="2011" name="Mol. Syst. Biol.">
        <title>Integrative genome-scale metabolic analysis of Vibrio vulnificus for drug targeting and discovery.</title>
        <authorList>
            <person name="Kim H.U."/>
            <person name="Kim S.Y."/>
            <person name="Jeong H."/>
            <person name="Kim T.Y."/>
            <person name="Kim J.J."/>
            <person name="Choy H.E."/>
            <person name="Yi K.Y."/>
            <person name="Rhee J.H."/>
            <person name="Lee S.Y."/>
        </authorList>
    </citation>
    <scope>NUCLEOTIDE SEQUENCE [LARGE SCALE GENOMIC DNA]</scope>
    <source>
        <strain evidence="2 3">CMCP6</strain>
    </source>
</reference>
<dbReference type="Proteomes" id="UP000002275">
    <property type="component" value="Chromosome I"/>
</dbReference>
<dbReference type="Gene3D" id="3.40.50.2000">
    <property type="entry name" value="Glycogen Phosphorylase B"/>
    <property type="match status" value="1"/>
</dbReference>
<reference evidence="2 3" key="2">
    <citation type="journal article" date="2003" name="Infect. Immun.">
        <title>Characterization and pathogenic significance of Vibrio vulnificus antigens preferentially expressed in septicemic patients.</title>
        <authorList>
            <person name="Kim Y.R."/>
            <person name="Lee S.E."/>
            <person name="Kim C.M."/>
            <person name="Kim S.Y."/>
            <person name="Shin E.K."/>
            <person name="Shin D.H."/>
            <person name="Chung S.S."/>
            <person name="Choy H.E."/>
            <person name="Progulske-Fox A."/>
            <person name="Hillman J.D."/>
            <person name="Handfield M."/>
            <person name="Rhee J.H."/>
        </authorList>
    </citation>
    <scope>NUCLEOTIDE SEQUENCE [LARGE SCALE GENOMIC DNA]</scope>
    <source>
        <strain evidence="2 3">CMCP6</strain>
    </source>
</reference>
<sequence length="392" mass="44971">MNDMIVFAEDFGGLPSSTQHIVRQLAKRHRVLWVNSIGLRQPKWSLKDAKRLLAKLFAIALQKRQPFVENDGNGENGENSETFDEPNTVSSNIEIVSFLTIPAPSSRWARWLAKKMLTLQLQRKLKQLRMHDPIFWTSLPTAADLLDSFPLFRSVYYCGDDFASLAGVDHHTVSQHETKLAQRCDCILVASQRLLEKFPAQKTFLLPHGVDLELFTRPAHRADDLPTGFTHLCGFYGSLSQWLDYPLIERVASQLPHWGFVFIGPCEFDSNPLPKLPNVIYLGKKAHHALPRYSQHWDVSWLPFVINQQIKYCNPLKLLEYLAAGTPVLSKNFPAVEKFYSHLWLAENAQEMVTLLLTLQSQPKARHPLDKQLSQQSWEARARYVEHLVEQL</sequence>
<protein>
    <submittedName>
        <fullName evidence="2">Glycosyltransferase</fullName>
    </submittedName>
</protein>
<dbReference type="RefSeq" id="WP_011080513.1">
    <property type="nucleotide sequence ID" value="NC_004459.3"/>
</dbReference>
<proteinExistence type="predicted"/>
<accession>A0A3Q0L6C8</accession>
<name>A0A3Q0L6C8_VIBVU</name>
<dbReference type="InterPro" id="IPR055259">
    <property type="entry name" value="YkvP/CgeB_Glyco_trans-like"/>
</dbReference>
<feature type="domain" description="Spore protein YkvP/CgeB glycosyl transferase-like" evidence="1">
    <location>
        <begin position="247"/>
        <end position="377"/>
    </location>
</feature>
<evidence type="ECO:0000259" key="1">
    <source>
        <dbReference type="Pfam" id="PF13524"/>
    </source>
</evidence>
<gene>
    <name evidence="2" type="ordered locus">VV1_2671</name>
</gene>
<dbReference type="PANTHER" id="PTHR12526:SF630">
    <property type="entry name" value="GLYCOSYLTRANSFERASE"/>
    <property type="match status" value="1"/>
</dbReference>
<dbReference type="Gene3D" id="3.40.50.11010">
    <property type="match status" value="1"/>
</dbReference>
<evidence type="ECO:0000313" key="2">
    <source>
        <dbReference type="EMBL" id="AAO11018.1"/>
    </source>
</evidence>
<dbReference type="KEGG" id="vvu:VV1_2671"/>
<dbReference type="PANTHER" id="PTHR12526">
    <property type="entry name" value="GLYCOSYLTRANSFERASE"/>
    <property type="match status" value="1"/>
</dbReference>
<dbReference type="AlphaFoldDB" id="A0A3Q0L6C8"/>
<dbReference type="EMBL" id="AE016795">
    <property type="protein sequence ID" value="AAO11018.1"/>
    <property type="molecule type" value="Genomic_DNA"/>
</dbReference>
<organism evidence="2 3">
    <name type="scientific">Vibrio vulnificus (strain CMCP6)</name>
    <dbReference type="NCBI Taxonomy" id="216895"/>
    <lineage>
        <taxon>Bacteria</taxon>
        <taxon>Pseudomonadati</taxon>
        <taxon>Pseudomonadota</taxon>
        <taxon>Gammaproteobacteria</taxon>
        <taxon>Vibrionales</taxon>
        <taxon>Vibrionaceae</taxon>
        <taxon>Vibrio</taxon>
    </lineage>
</organism>
<dbReference type="SUPFAM" id="SSF53756">
    <property type="entry name" value="UDP-Glycosyltransferase/glycogen phosphorylase"/>
    <property type="match status" value="1"/>
</dbReference>